<dbReference type="InterPro" id="IPR040154">
    <property type="entry name" value="Biotinidase/VNN"/>
</dbReference>
<gene>
    <name evidence="8" type="primary">LOC116318428</name>
</gene>
<evidence type="ECO:0000259" key="7">
    <source>
        <dbReference type="PROSITE" id="PS50263"/>
    </source>
</evidence>
<dbReference type="AlphaFoldDB" id="A0A668TUR5"/>
<evidence type="ECO:0000313" key="9">
    <source>
        <dbReference type="Proteomes" id="UP000472276"/>
    </source>
</evidence>
<reference evidence="8" key="2">
    <citation type="submission" date="2025-09" db="UniProtKB">
        <authorList>
            <consortium name="Ensembl"/>
        </authorList>
    </citation>
    <scope>IDENTIFICATION</scope>
</reference>
<evidence type="ECO:0000256" key="5">
    <source>
        <dbReference type="ARBA" id="ARBA00039680"/>
    </source>
</evidence>
<dbReference type="Gene3D" id="3.60.110.10">
    <property type="entry name" value="Carbon-nitrogen hydrolase"/>
    <property type="match status" value="1"/>
</dbReference>
<dbReference type="Pfam" id="PF19018">
    <property type="entry name" value="Vanin_C"/>
    <property type="match status" value="1"/>
</dbReference>
<proteinExistence type="inferred from homology"/>
<dbReference type="PROSITE" id="PS50263">
    <property type="entry name" value="CN_HYDROLASE"/>
    <property type="match status" value="1"/>
</dbReference>
<dbReference type="Ensembl" id="ENSOABT00000030461.2">
    <property type="protein sequence ID" value="ENSOABP00000029637.2"/>
    <property type="gene ID" value="ENSOABG00000013739.2"/>
</dbReference>
<evidence type="ECO:0000313" key="8">
    <source>
        <dbReference type="Ensembl" id="ENSOABP00000029637.2"/>
    </source>
</evidence>
<keyword evidence="9" id="KW-1185">Reference proteome</keyword>
<dbReference type="Proteomes" id="UP000472276">
    <property type="component" value="Unassembled WGS sequence"/>
</dbReference>
<evidence type="ECO:0000256" key="3">
    <source>
        <dbReference type="ARBA" id="ARBA00037073"/>
    </source>
</evidence>
<protein>
    <recommendedName>
        <fullName evidence="5">Biotinidase</fullName>
        <ecNumber evidence="4">3.5.1.12</ecNumber>
    </recommendedName>
</protein>
<dbReference type="InterPro" id="IPR003010">
    <property type="entry name" value="C-N_Hydrolase"/>
</dbReference>
<comment type="similarity">
    <text evidence="1">Belongs to the carbon-nitrogen hydrolase superfamily. BTD/VNN family.</text>
</comment>
<dbReference type="OMA" id="ANFGDKQ"/>
<reference evidence="8" key="1">
    <citation type="submission" date="2025-08" db="UniProtKB">
        <authorList>
            <consortium name="Ensembl"/>
        </authorList>
    </citation>
    <scope>IDENTIFICATION</scope>
</reference>
<comment type="catalytic activity">
    <reaction evidence="6">
        <text>biocytin + H2O = biotin + L-lysine</text>
        <dbReference type="Rhea" id="RHEA:77171"/>
        <dbReference type="ChEBI" id="CHEBI:15377"/>
        <dbReference type="ChEBI" id="CHEBI:32551"/>
        <dbReference type="ChEBI" id="CHEBI:57586"/>
        <dbReference type="ChEBI" id="CHEBI:195545"/>
        <dbReference type="EC" id="3.5.1.12"/>
    </reaction>
</comment>
<evidence type="ECO:0000256" key="1">
    <source>
        <dbReference type="ARBA" id="ARBA00008225"/>
    </source>
</evidence>
<keyword evidence="2" id="KW-0378">Hydrolase</keyword>
<organism evidence="8 9">
    <name type="scientific">Oreochromis aureus</name>
    <name type="common">Israeli tilapia</name>
    <name type="synonym">Chromis aureus</name>
    <dbReference type="NCBI Taxonomy" id="47969"/>
    <lineage>
        <taxon>Eukaryota</taxon>
        <taxon>Metazoa</taxon>
        <taxon>Chordata</taxon>
        <taxon>Craniata</taxon>
        <taxon>Vertebrata</taxon>
        <taxon>Euteleostomi</taxon>
        <taxon>Actinopterygii</taxon>
        <taxon>Neopterygii</taxon>
        <taxon>Teleostei</taxon>
        <taxon>Neoteleostei</taxon>
        <taxon>Acanthomorphata</taxon>
        <taxon>Ovalentaria</taxon>
        <taxon>Cichlomorphae</taxon>
        <taxon>Cichliformes</taxon>
        <taxon>Cichlidae</taxon>
        <taxon>African cichlids</taxon>
        <taxon>Pseudocrenilabrinae</taxon>
        <taxon>Oreochromini</taxon>
        <taxon>Oreochromis</taxon>
    </lineage>
</organism>
<dbReference type="InterPro" id="IPR036526">
    <property type="entry name" value="C-N_Hydrolase_sf"/>
</dbReference>
<dbReference type="GO" id="GO:0047708">
    <property type="term" value="F:biotinidase activity"/>
    <property type="evidence" value="ECO:0007669"/>
    <property type="project" value="UniProtKB-EC"/>
</dbReference>
<comment type="function">
    <text evidence="3">Catalytic release of biotin from biocytin, the product of biotin-dependent carboxylases degradation.</text>
</comment>
<dbReference type="EC" id="3.5.1.12" evidence="4"/>
<accession>A0A668TUR5</accession>
<dbReference type="InterPro" id="IPR043957">
    <property type="entry name" value="Vanin_C"/>
</dbReference>
<evidence type="ECO:0000256" key="2">
    <source>
        <dbReference type="ARBA" id="ARBA00022801"/>
    </source>
</evidence>
<feature type="domain" description="CN hydrolase" evidence="7">
    <location>
        <begin position="1"/>
        <end position="124"/>
    </location>
</feature>
<evidence type="ECO:0000256" key="4">
    <source>
        <dbReference type="ARBA" id="ARBA00039012"/>
    </source>
</evidence>
<dbReference type="PANTHER" id="PTHR10609:SF14">
    <property type="entry name" value="BIOTINIDASE"/>
    <property type="match status" value="1"/>
</dbReference>
<evidence type="ECO:0000256" key="6">
    <source>
        <dbReference type="ARBA" id="ARBA00043697"/>
    </source>
</evidence>
<sequence length="325" mass="35930">FEASCDTPPEPEIITFDTPFAGKFGLLICFDILFHDPTVLLVQRCVHQLIFPTAWMNQLPLLDSIQFQQTFSLGANVTLLAVNIRNDRLIMTGSGIYTPFSATYHHARKGDPEEGRLLVARVPVLEPLEVKQSAAKEVEAGGGESTISAATDSGYCYQDSCDDPPPPSYPTFISSMMYDTFTFVLLNETQGNIKVCNGTFCCRLQYRWLLQDHKELYAFGALAGTHTVNGSYALQVCAVVCCAGLDQSSCGQEAEEAESKMDCLLEGNFDTKYVYPSILTSRMFLEQPESLEKAADGRLTMKHSNTKGGLVTACLYGRMYHLDNE</sequence>
<name>A0A668TUR5_OREAU</name>
<dbReference type="PANTHER" id="PTHR10609">
    <property type="entry name" value="BIOTINIDASE-RELATED"/>
    <property type="match status" value="1"/>
</dbReference>
<dbReference type="SUPFAM" id="SSF56317">
    <property type="entry name" value="Carbon-nitrogen hydrolase"/>
    <property type="match status" value="1"/>
</dbReference>